<reference evidence="2" key="2">
    <citation type="journal article" date="2014" name="ISME J.">
        <title>Microbial stratification in low pH oxic and suboxic macroscopic growths along an acid mine drainage.</title>
        <authorList>
            <person name="Mendez-Garcia C."/>
            <person name="Mesa V."/>
            <person name="Sprenger R.R."/>
            <person name="Richter M."/>
            <person name="Diez M.S."/>
            <person name="Solano J."/>
            <person name="Bargiela R."/>
            <person name="Golyshina O.V."/>
            <person name="Manteca A."/>
            <person name="Ramos J.L."/>
            <person name="Gallego J.R."/>
            <person name="Llorente I."/>
            <person name="Martins Dos Santos V.A."/>
            <person name="Jensen O.N."/>
            <person name="Pelaez A.I."/>
            <person name="Sanchez J."/>
            <person name="Ferrer M."/>
        </authorList>
    </citation>
    <scope>NUCLEOTIDE SEQUENCE</scope>
</reference>
<gene>
    <name evidence="2" type="ORF">B2A_04705</name>
</gene>
<proteinExistence type="predicted"/>
<protein>
    <submittedName>
        <fullName evidence="2">CRISPR-associated protein, Csm2 family</fullName>
    </submittedName>
</protein>
<name>T1AJZ6_9ZZZZ</name>
<dbReference type="Pfam" id="PF13707">
    <property type="entry name" value="RloB"/>
    <property type="match status" value="1"/>
</dbReference>
<dbReference type="AlphaFoldDB" id="T1AJZ6"/>
<evidence type="ECO:0000313" key="2">
    <source>
        <dbReference type="EMBL" id="EQD57642.1"/>
    </source>
</evidence>
<feature type="non-terminal residue" evidence="2">
    <location>
        <position position="111"/>
    </location>
</feature>
<evidence type="ECO:0000256" key="1">
    <source>
        <dbReference type="SAM" id="MobiDB-lite"/>
    </source>
</evidence>
<comment type="caution">
    <text evidence="2">The sequence shown here is derived from an EMBL/GenBank/DDBJ whole genome shotgun (WGS) entry which is preliminary data.</text>
</comment>
<feature type="region of interest" description="Disordered" evidence="1">
    <location>
        <begin position="1"/>
        <end position="26"/>
    </location>
</feature>
<organism evidence="2">
    <name type="scientific">mine drainage metagenome</name>
    <dbReference type="NCBI Taxonomy" id="410659"/>
    <lineage>
        <taxon>unclassified sequences</taxon>
        <taxon>metagenomes</taxon>
        <taxon>ecological metagenomes</taxon>
    </lineage>
</organism>
<sequence length="111" mass="12556">MRDNQPRHRQLAKERAKAERKRDSRREKSSALLVCEGKCTEPFYLQGLLQHLGINAASAEIVEGQSKSNALAVVNRARQRFTQVPRDRVFVLIDGEQADMARALKLCLTPV</sequence>
<accession>T1AJZ6</accession>
<reference evidence="2" key="1">
    <citation type="submission" date="2013-08" db="EMBL/GenBank/DDBJ databases">
        <authorList>
            <person name="Mendez C."/>
            <person name="Richter M."/>
            <person name="Ferrer M."/>
            <person name="Sanchez J."/>
        </authorList>
    </citation>
    <scope>NUCLEOTIDE SEQUENCE</scope>
</reference>
<dbReference type="InterPro" id="IPR025591">
    <property type="entry name" value="RloB"/>
</dbReference>
<dbReference type="EMBL" id="AUZZ01003183">
    <property type="protein sequence ID" value="EQD57642.1"/>
    <property type="molecule type" value="Genomic_DNA"/>
</dbReference>